<accession>A0A6P8IGZ4</accession>
<keyword evidence="4" id="KW-0812">Transmembrane</keyword>
<dbReference type="PROSITE" id="PS50105">
    <property type="entry name" value="SAM_DOMAIN"/>
    <property type="match status" value="1"/>
</dbReference>
<dbReference type="GO" id="GO:0005886">
    <property type="term" value="C:plasma membrane"/>
    <property type="evidence" value="ECO:0007669"/>
    <property type="project" value="TreeGrafter"/>
</dbReference>
<evidence type="ECO:0000256" key="7">
    <source>
        <dbReference type="ARBA" id="ARBA00022837"/>
    </source>
</evidence>
<dbReference type="InterPro" id="IPR032393">
    <property type="entry name" value="SOAR_STIM1/2"/>
</dbReference>
<evidence type="ECO:0000256" key="8">
    <source>
        <dbReference type="ARBA" id="ARBA00022989"/>
    </source>
</evidence>
<dbReference type="PANTHER" id="PTHR15136">
    <property type="entry name" value="STROMAL INTERACTION MOLECULE HOMOLOG"/>
    <property type="match status" value="1"/>
</dbReference>
<dbReference type="KEGG" id="aten:116301117"/>
<feature type="compositionally biased region" description="Basic and acidic residues" evidence="13">
    <location>
        <begin position="624"/>
        <end position="640"/>
    </location>
</feature>
<evidence type="ECO:0000256" key="4">
    <source>
        <dbReference type="ARBA" id="ARBA00022692"/>
    </source>
</evidence>
<evidence type="ECO:0000256" key="6">
    <source>
        <dbReference type="ARBA" id="ARBA00022729"/>
    </source>
</evidence>
<dbReference type="GO" id="GO:0006874">
    <property type="term" value="P:intracellular calcium ion homeostasis"/>
    <property type="evidence" value="ECO:0007669"/>
    <property type="project" value="TreeGrafter"/>
</dbReference>
<dbReference type="FunCoup" id="A0A6P8IGZ4">
    <property type="interactions" value="2777"/>
</dbReference>
<dbReference type="Proteomes" id="UP000515163">
    <property type="component" value="Unplaced"/>
</dbReference>
<evidence type="ECO:0000259" key="15">
    <source>
        <dbReference type="PROSITE" id="PS50105"/>
    </source>
</evidence>
<evidence type="ECO:0000256" key="5">
    <source>
        <dbReference type="ARBA" id="ARBA00022723"/>
    </source>
</evidence>
<dbReference type="AlphaFoldDB" id="A0A6P8IGZ4"/>
<evidence type="ECO:0000256" key="9">
    <source>
        <dbReference type="ARBA" id="ARBA00023054"/>
    </source>
</evidence>
<dbReference type="Gene3D" id="1.20.5.340">
    <property type="match status" value="1"/>
</dbReference>
<keyword evidence="6 14" id="KW-0732">Signal</keyword>
<keyword evidence="10" id="KW-0406">Ion transport</keyword>
<dbReference type="Gene3D" id="1.10.287.3550">
    <property type="match status" value="1"/>
</dbReference>
<keyword evidence="8" id="KW-1133">Transmembrane helix</keyword>
<reference evidence="17" key="1">
    <citation type="submission" date="2025-08" db="UniProtKB">
        <authorList>
            <consortium name="RefSeq"/>
        </authorList>
    </citation>
    <scope>IDENTIFICATION</scope>
    <source>
        <tissue evidence="17">Tentacle</tissue>
    </source>
</reference>
<sequence length="640" mass="71416">MFRLILVFLVLTGFQASHHHELELKIDESEQSNYEAIGKIHSHLDDDRDGEVDISESDEFIRDELKVTDKNSRNLFHGNDTQISVSDLWNSWIASEVHNWSNAQVVSWLVEYVHLPQYVDDFTSAGINGSMLPRLAAQPSNGVFLGIKDPKHRKKISLRAMDVILFGPPASGHNFIKDIVVAFSVLVATLGCWLAVHQKRRAKKQMDQMMKDLCVLQQAEQNFGELQDRLIKAEEEHQLAIQEKADLEMRLMEEKKSAKSGAVQLHDAKEGNKEQLQRLEDAEHELIEVRKALRLAQKELEYQSWRAPSALREWLQMTYSKETKHFHAKRSQALKQMAEAKEACERIRKKRNSLIGSFRMAHDLTIDEVDQYILKARASLAEVTKELEERQHRWSQIESLCGLQIMANATSEAPSGSSGTGSAIAKALANCANIGSVGSGRKLSGATPPKLLNKLEDLPPTYSSVAVQNSPDLNLSRATDSAPVVDSNGPVSVNIRVPASSKPARLNHSQPCIINGHDSVSDLHVNDASTIVSVGSIGSGNRTTNDSNLEVDPLPLINGSLDSFSGSKHSPPGSKSKKKLNWFGKRNDSMHDVELVNGAESEEEKRRKKIKWLWRSAALKSTARPKEQNGKHENKRDSIS</sequence>
<evidence type="ECO:0000313" key="17">
    <source>
        <dbReference type="RefSeq" id="XP_031565989.1"/>
    </source>
</evidence>
<proteinExistence type="predicted"/>
<dbReference type="InterPro" id="IPR001660">
    <property type="entry name" value="SAM"/>
</dbReference>
<feature type="coiled-coil region" evidence="12">
    <location>
        <begin position="216"/>
        <end position="299"/>
    </location>
</feature>
<comment type="subcellular location">
    <subcellularLocation>
        <location evidence="1">Membrane</location>
        <topology evidence="1">Single-pass type I membrane protein</topology>
    </subcellularLocation>
</comment>
<dbReference type="FunFam" id="1.10.238.180:FF:000001">
    <property type="entry name" value="Stromal interaction molecule 1"/>
    <property type="match status" value="1"/>
</dbReference>
<keyword evidence="9 12" id="KW-0175">Coiled coil</keyword>
<dbReference type="InterPro" id="IPR057835">
    <property type="entry name" value="EF-hand_STIM1/2"/>
</dbReference>
<evidence type="ECO:0000256" key="2">
    <source>
        <dbReference type="ARBA" id="ARBA00022448"/>
    </source>
</evidence>
<evidence type="ECO:0000256" key="11">
    <source>
        <dbReference type="ARBA" id="ARBA00023136"/>
    </source>
</evidence>
<dbReference type="GO" id="GO:0005783">
    <property type="term" value="C:endoplasmic reticulum"/>
    <property type="evidence" value="ECO:0007669"/>
    <property type="project" value="TreeGrafter"/>
</dbReference>
<dbReference type="Gene3D" id="1.10.238.180">
    <property type="match status" value="1"/>
</dbReference>
<dbReference type="PANTHER" id="PTHR15136:SF5">
    <property type="entry name" value="STROMAL INTERACTION MOLECULE HOMOLOG"/>
    <property type="match status" value="1"/>
</dbReference>
<keyword evidence="7" id="KW-0106">Calcium</keyword>
<keyword evidence="2" id="KW-0813">Transport</keyword>
<dbReference type="SMART" id="SM00454">
    <property type="entry name" value="SAM"/>
    <property type="match status" value="1"/>
</dbReference>
<feature type="region of interest" description="Disordered" evidence="13">
    <location>
        <begin position="562"/>
        <end position="581"/>
    </location>
</feature>
<dbReference type="Pfam" id="PF07647">
    <property type="entry name" value="SAM_2"/>
    <property type="match status" value="1"/>
</dbReference>
<dbReference type="InterPro" id="IPR037608">
    <property type="entry name" value="STIM1/2"/>
</dbReference>
<evidence type="ECO:0000256" key="12">
    <source>
        <dbReference type="SAM" id="Coils"/>
    </source>
</evidence>
<dbReference type="GO" id="GO:0005246">
    <property type="term" value="F:calcium channel regulator activity"/>
    <property type="evidence" value="ECO:0007669"/>
    <property type="project" value="InterPro"/>
</dbReference>
<evidence type="ECO:0000256" key="10">
    <source>
        <dbReference type="ARBA" id="ARBA00023065"/>
    </source>
</evidence>
<dbReference type="InParanoid" id="A0A6P8IGZ4"/>
<gene>
    <name evidence="17" type="primary">LOC116301117</name>
</gene>
<protein>
    <submittedName>
        <fullName evidence="17">Stromal interaction molecule 1-like isoform X1</fullName>
    </submittedName>
</protein>
<dbReference type="GO" id="GO:0051049">
    <property type="term" value="P:regulation of transport"/>
    <property type="evidence" value="ECO:0007669"/>
    <property type="project" value="UniProtKB-ARBA"/>
</dbReference>
<feature type="compositionally biased region" description="Low complexity" evidence="13">
    <location>
        <begin position="565"/>
        <end position="574"/>
    </location>
</feature>
<dbReference type="OrthoDB" id="9986177at2759"/>
<evidence type="ECO:0000313" key="16">
    <source>
        <dbReference type="Proteomes" id="UP000515163"/>
    </source>
</evidence>
<feature type="region of interest" description="Disordered" evidence="13">
    <location>
        <begin position="618"/>
        <end position="640"/>
    </location>
</feature>
<keyword evidence="11" id="KW-0472">Membrane</keyword>
<dbReference type="GO" id="GO:0002115">
    <property type="term" value="P:store-operated calcium entry"/>
    <property type="evidence" value="ECO:0007669"/>
    <property type="project" value="TreeGrafter"/>
</dbReference>
<evidence type="ECO:0000256" key="13">
    <source>
        <dbReference type="SAM" id="MobiDB-lite"/>
    </source>
</evidence>
<dbReference type="Pfam" id="PF16533">
    <property type="entry name" value="SOAR"/>
    <property type="match status" value="1"/>
</dbReference>
<dbReference type="GO" id="GO:0005509">
    <property type="term" value="F:calcium ion binding"/>
    <property type="evidence" value="ECO:0007669"/>
    <property type="project" value="TreeGrafter"/>
</dbReference>
<dbReference type="RefSeq" id="XP_031565989.1">
    <property type="nucleotide sequence ID" value="XM_031710129.1"/>
</dbReference>
<keyword evidence="3" id="KW-0109">Calcium transport</keyword>
<organism evidence="16 17">
    <name type="scientific">Actinia tenebrosa</name>
    <name type="common">Australian red waratah sea anemone</name>
    <dbReference type="NCBI Taxonomy" id="6105"/>
    <lineage>
        <taxon>Eukaryota</taxon>
        <taxon>Metazoa</taxon>
        <taxon>Cnidaria</taxon>
        <taxon>Anthozoa</taxon>
        <taxon>Hexacorallia</taxon>
        <taxon>Actiniaria</taxon>
        <taxon>Actiniidae</taxon>
        <taxon>Actinia</taxon>
    </lineage>
</organism>
<dbReference type="InterPro" id="IPR013761">
    <property type="entry name" value="SAM/pointed_sf"/>
</dbReference>
<feature type="domain" description="SAM" evidence="15">
    <location>
        <begin position="100"/>
        <end position="156"/>
    </location>
</feature>
<keyword evidence="5" id="KW-0479">Metal-binding</keyword>
<feature type="chain" id="PRO_5027546025" evidence="14">
    <location>
        <begin position="17"/>
        <end position="640"/>
    </location>
</feature>
<keyword evidence="16" id="KW-1185">Reference proteome</keyword>
<dbReference type="GeneID" id="116301117"/>
<dbReference type="Gene3D" id="1.10.150.50">
    <property type="entry name" value="Transcription Factor, Ets-1"/>
    <property type="match status" value="1"/>
</dbReference>
<evidence type="ECO:0000256" key="3">
    <source>
        <dbReference type="ARBA" id="ARBA00022568"/>
    </source>
</evidence>
<dbReference type="Pfam" id="PF25578">
    <property type="entry name" value="EF-hand_STIM1"/>
    <property type="match status" value="1"/>
</dbReference>
<feature type="signal peptide" evidence="14">
    <location>
        <begin position="1"/>
        <end position="16"/>
    </location>
</feature>
<dbReference type="SUPFAM" id="SSF47769">
    <property type="entry name" value="SAM/Pointed domain"/>
    <property type="match status" value="1"/>
</dbReference>
<name>A0A6P8IGZ4_ACTTE</name>
<evidence type="ECO:0000256" key="1">
    <source>
        <dbReference type="ARBA" id="ARBA00004479"/>
    </source>
</evidence>
<dbReference type="FunFam" id="1.10.287.3550:FF:000002">
    <property type="entry name" value="Stromal interaction molecule homolog"/>
    <property type="match status" value="1"/>
</dbReference>
<evidence type="ECO:0000256" key="14">
    <source>
        <dbReference type="SAM" id="SignalP"/>
    </source>
</evidence>
<dbReference type="CDD" id="cd11722">
    <property type="entry name" value="SOAR"/>
    <property type="match status" value="1"/>
</dbReference>